<feature type="region of interest" description="Disordered" evidence="1">
    <location>
        <begin position="1"/>
        <end position="40"/>
    </location>
</feature>
<feature type="compositionally biased region" description="Polar residues" evidence="1">
    <location>
        <begin position="114"/>
        <end position="123"/>
    </location>
</feature>
<name>A0A0J6YE26_COCIT</name>
<reference evidence="3" key="1">
    <citation type="journal article" date="2010" name="Genome Res.">
        <title>Population genomic sequencing of Coccidioides fungi reveals recent hybridization and transposon control.</title>
        <authorList>
            <person name="Neafsey D.E."/>
            <person name="Barker B.M."/>
            <person name="Sharpton T.J."/>
            <person name="Stajich J.E."/>
            <person name="Park D.J."/>
            <person name="Whiston E."/>
            <person name="Hung C.-Y."/>
            <person name="McMahan C."/>
            <person name="White J."/>
            <person name="Sykes S."/>
            <person name="Heiman D."/>
            <person name="Young S."/>
            <person name="Zeng Q."/>
            <person name="Abouelleil A."/>
            <person name="Aftuck L."/>
            <person name="Bessette D."/>
            <person name="Brown A."/>
            <person name="FitzGerald M."/>
            <person name="Lui A."/>
            <person name="Macdonald J.P."/>
            <person name="Priest M."/>
            <person name="Orbach M.J."/>
            <person name="Galgiani J.N."/>
            <person name="Kirkland T.N."/>
            <person name="Cole G.T."/>
            <person name="Birren B.W."/>
            <person name="Henn M.R."/>
            <person name="Taylor J.W."/>
            <person name="Rounsley S.D."/>
        </authorList>
    </citation>
    <scope>NUCLEOTIDE SEQUENCE [LARGE SCALE GENOMIC DNA]</scope>
    <source>
        <strain evidence="3">RMSCC 2394</strain>
    </source>
</reference>
<organism evidence="2 3">
    <name type="scientific">Coccidioides immitis RMSCC 2394</name>
    <dbReference type="NCBI Taxonomy" id="404692"/>
    <lineage>
        <taxon>Eukaryota</taxon>
        <taxon>Fungi</taxon>
        <taxon>Dikarya</taxon>
        <taxon>Ascomycota</taxon>
        <taxon>Pezizomycotina</taxon>
        <taxon>Eurotiomycetes</taxon>
        <taxon>Eurotiomycetidae</taxon>
        <taxon>Onygenales</taxon>
        <taxon>Onygenaceae</taxon>
        <taxon>Coccidioides</taxon>
    </lineage>
</organism>
<feature type="compositionally biased region" description="Basic and acidic residues" evidence="1">
    <location>
        <begin position="76"/>
        <end position="89"/>
    </location>
</feature>
<proteinExistence type="predicted"/>
<feature type="compositionally biased region" description="Basic residues" evidence="1">
    <location>
        <begin position="128"/>
        <end position="140"/>
    </location>
</feature>
<dbReference type="AlphaFoldDB" id="A0A0J6YE26"/>
<gene>
    <name evidence="2" type="ORF">CIRG_05601</name>
</gene>
<dbReference type="Proteomes" id="UP000054565">
    <property type="component" value="Unassembled WGS sequence"/>
</dbReference>
<dbReference type="OrthoDB" id="5327145at2759"/>
<dbReference type="EMBL" id="DS028096">
    <property type="protein sequence ID" value="KMP05920.1"/>
    <property type="molecule type" value="Genomic_DNA"/>
</dbReference>
<evidence type="ECO:0000313" key="3">
    <source>
        <dbReference type="Proteomes" id="UP000054565"/>
    </source>
</evidence>
<protein>
    <submittedName>
        <fullName evidence="2">Uncharacterized protein</fullName>
    </submittedName>
</protein>
<accession>A0A0J6YE26</accession>
<feature type="compositionally biased region" description="Polar residues" evidence="1">
    <location>
        <begin position="143"/>
        <end position="155"/>
    </location>
</feature>
<feature type="region of interest" description="Disordered" evidence="1">
    <location>
        <begin position="114"/>
        <end position="170"/>
    </location>
</feature>
<feature type="compositionally biased region" description="Basic and acidic residues" evidence="1">
    <location>
        <begin position="1"/>
        <end position="11"/>
    </location>
</feature>
<sequence>MLAARDQENLVHSHQTAAAAKPLNQNIRSFAPKTPGNKVPKTPFRITLNDENNPLTFGGLGKQSVAGPRFQTQKENVIRRTGKDGEGEKGAFATPMGPRNRAPLGMKTTNAKAFQTPAPQLGTNKPARTGKRSSTVRKLKQSAPKQGNTQKTSRNVQDEEVPDIEYMPPAPQPLPDPPEDIPYDTSFPQFKGRNFARGWARLYNDEYDIGEDGLTKKEREWREEQAAFDKRFDDLILQQVREMESLNIKEFPDEPCIEELEAKRLKGLEKKKANKPNINRHVSTLQSRSAAKALSRLPRPVAHPKTRPAPNARPRVITGLTSKRKSTVPPNPSSMRHTAAVVTSRTTLGYAKGRGVSSALRGRASKEEVKKVSSTKSIISPDKYMELYGPPPFGTEMWLRCKTAGLFDTEDVDQAILDEIPPSFYQEDEETANFQLTL</sequence>
<evidence type="ECO:0000313" key="2">
    <source>
        <dbReference type="EMBL" id="KMP05920.1"/>
    </source>
</evidence>
<feature type="region of interest" description="Disordered" evidence="1">
    <location>
        <begin position="74"/>
        <end position="102"/>
    </location>
</feature>
<evidence type="ECO:0000256" key="1">
    <source>
        <dbReference type="SAM" id="MobiDB-lite"/>
    </source>
</evidence>
<dbReference type="STRING" id="404692.A0A0J6YE26"/>